<organism evidence="2 3">
    <name type="scientific">Parenemella sanctibonifatiensis</name>
    <dbReference type="NCBI Taxonomy" id="2016505"/>
    <lineage>
        <taxon>Bacteria</taxon>
        <taxon>Bacillati</taxon>
        <taxon>Actinomycetota</taxon>
        <taxon>Actinomycetes</taxon>
        <taxon>Propionibacteriales</taxon>
        <taxon>Propionibacteriaceae</taxon>
        <taxon>Parenemella</taxon>
    </lineage>
</organism>
<dbReference type="RefSeq" id="WP_094450581.1">
    <property type="nucleotide sequence ID" value="NZ_NMVI01000015.1"/>
</dbReference>
<evidence type="ECO:0000313" key="3">
    <source>
        <dbReference type="Proteomes" id="UP000216533"/>
    </source>
</evidence>
<keyword evidence="1" id="KW-0812">Transmembrane</keyword>
<dbReference type="AlphaFoldDB" id="A0A255E8S7"/>
<dbReference type="EMBL" id="NMVI01000015">
    <property type="protein sequence ID" value="OYN87916.1"/>
    <property type="molecule type" value="Genomic_DNA"/>
</dbReference>
<accession>A0A255E8S7</accession>
<reference evidence="2 3" key="1">
    <citation type="submission" date="2017-07" db="EMBL/GenBank/DDBJ databases">
        <title>Draft whole genome sequences of clinical Proprionibacteriaceae strains.</title>
        <authorList>
            <person name="Bernier A.-M."/>
            <person name="Bernard K."/>
            <person name="Domingo M.-C."/>
        </authorList>
    </citation>
    <scope>NUCLEOTIDE SEQUENCE [LARGE SCALE GENOMIC DNA]</scope>
    <source>
        <strain evidence="2 3">NML 160184</strain>
    </source>
</reference>
<dbReference type="Pfam" id="PF11222">
    <property type="entry name" value="DUF3017"/>
    <property type="match status" value="1"/>
</dbReference>
<protein>
    <recommendedName>
        <fullName evidence="4">DUF3017 domain-containing protein</fullName>
    </recommendedName>
</protein>
<feature type="transmembrane region" description="Helical" evidence="1">
    <location>
        <begin position="37"/>
        <end position="55"/>
    </location>
</feature>
<dbReference type="Proteomes" id="UP000216533">
    <property type="component" value="Unassembled WGS sequence"/>
</dbReference>
<feature type="transmembrane region" description="Helical" evidence="1">
    <location>
        <begin position="75"/>
        <end position="93"/>
    </location>
</feature>
<evidence type="ECO:0000256" key="1">
    <source>
        <dbReference type="SAM" id="Phobius"/>
    </source>
</evidence>
<name>A0A255E8S7_9ACTN</name>
<evidence type="ECO:0008006" key="4">
    <source>
        <dbReference type="Google" id="ProtNLM"/>
    </source>
</evidence>
<gene>
    <name evidence="2" type="ORF">CGZ92_06565</name>
</gene>
<comment type="caution">
    <text evidence="2">The sequence shown here is derived from an EMBL/GenBank/DDBJ whole genome shotgun (WGS) entry which is preliminary data.</text>
</comment>
<dbReference type="InterPro" id="IPR021385">
    <property type="entry name" value="DUF3017"/>
</dbReference>
<feature type="transmembrane region" description="Helical" evidence="1">
    <location>
        <begin position="12"/>
        <end position="31"/>
    </location>
</feature>
<evidence type="ECO:0000313" key="2">
    <source>
        <dbReference type="EMBL" id="OYN87916.1"/>
    </source>
</evidence>
<keyword evidence="1" id="KW-1133">Transmembrane helix</keyword>
<keyword evidence="1" id="KW-0472">Membrane</keyword>
<sequence length="94" mass="9896">MMARPRSSGSGWLPLLAVLLPWAVGMVILALGHWRTGSVVIGAGLVLGAVLRLVLSRQRIGLLRVRDRGFDIGWYTLLGAAIIVLAIVVPGGGT</sequence>
<proteinExistence type="predicted"/>